<dbReference type="Gene3D" id="1.20.1510.10">
    <property type="entry name" value="Cation efflux protein transmembrane domain"/>
    <property type="match status" value="1"/>
</dbReference>
<keyword evidence="4 5" id="KW-0472">Membrane</keyword>
<feature type="transmembrane region" description="Helical" evidence="5">
    <location>
        <begin position="91"/>
        <end position="111"/>
    </location>
</feature>
<dbReference type="RefSeq" id="WP_245591434.1">
    <property type="nucleotide sequence ID" value="NZ_KI519500.1"/>
</dbReference>
<feature type="transmembrane region" description="Helical" evidence="5">
    <location>
        <begin position="60"/>
        <end position="79"/>
    </location>
</feature>
<sequence length="184" mass="19368">MLRKLLAINAVMFFVEGGLGWIAGSTALLADSLDMAADAMVYGVSLYAVGRTLEHKRRAALLSGVVELALGLGVLMQVAQRALFGAEPESLLMMGVGLLALIANVACLRLLSRHRDGEVHMKASWIFSKNDVIANVGVIAGGLLVMLTGSRWPDLVIGAVIGVIVLRGGLYILRTSMTGPARAA</sequence>
<feature type="transmembrane region" description="Helical" evidence="5">
    <location>
        <begin position="155"/>
        <end position="173"/>
    </location>
</feature>
<dbReference type="Pfam" id="PF01545">
    <property type="entry name" value="Cation_efflux"/>
    <property type="match status" value="1"/>
</dbReference>
<reference evidence="8" key="3">
    <citation type="submission" date="2025-08" db="UniProtKB">
        <authorList>
            <consortium name="RefSeq"/>
        </authorList>
    </citation>
    <scope>IDENTIFICATION</scope>
</reference>
<evidence type="ECO:0000256" key="1">
    <source>
        <dbReference type="ARBA" id="ARBA00004141"/>
    </source>
</evidence>
<dbReference type="GO" id="GO:0016020">
    <property type="term" value="C:membrane"/>
    <property type="evidence" value="ECO:0007669"/>
    <property type="project" value="UniProtKB-SubCell"/>
</dbReference>
<dbReference type="InterPro" id="IPR027469">
    <property type="entry name" value="Cation_efflux_TMD_sf"/>
</dbReference>
<protein>
    <submittedName>
        <fullName evidence="8">Cation transporter</fullName>
    </submittedName>
</protein>
<keyword evidence="3 5" id="KW-1133">Transmembrane helix</keyword>
<reference evidence="8" key="1">
    <citation type="journal article" date="1996" name="Biosci. Biotechnol. Biochem.">
        <title>Cloning and sequence analysis of czc genes in Alcaligenes sp. strain CT14.</title>
        <authorList>
            <person name="Kunito T."/>
            <person name="Kusano T."/>
            <person name="Oyaizu H."/>
            <person name="Senoo K."/>
            <person name="Kanazawa S."/>
            <person name="Matsumoto S."/>
        </authorList>
    </citation>
    <scope>NUCLEOTIDE SEQUENCE</scope>
</reference>
<comment type="subcellular location">
    <subcellularLocation>
        <location evidence="1">Membrane</location>
        <topology evidence="1">Multi-pass membrane protein</topology>
    </subcellularLocation>
</comment>
<dbReference type="Proteomes" id="UP000675920">
    <property type="component" value="Unplaced"/>
</dbReference>
<dbReference type="InterPro" id="IPR058533">
    <property type="entry name" value="Cation_efflux_TM"/>
</dbReference>
<dbReference type="GO" id="GO:0008324">
    <property type="term" value="F:monoatomic cation transmembrane transporter activity"/>
    <property type="evidence" value="ECO:0007669"/>
    <property type="project" value="InterPro"/>
</dbReference>
<evidence type="ECO:0000256" key="2">
    <source>
        <dbReference type="ARBA" id="ARBA00022692"/>
    </source>
</evidence>
<evidence type="ECO:0000313" key="7">
    <source>
        <dbReference type="Proteomes" id="UP000675920"/>
    </source>
</evidence>
<feature type="transmembrane region" description="Helical" evidence="5">
    <location>
        <begin position="7"/>
        <end position="29"/>
    </location>
</feature>
<evidence type="ECO:0000256" key="3">
    <source>
        <dbReference type="ARBA" id="ARBA00022989"/>
    </source>
</evidence>
<evidence type="ECO:0000256" key="4">
    <source>
        <dbReference type="ARBA" id="ARBA00023136"/>
    </source>
</evidence>
<dbReference type="AlphaFoldDB" id="A0A9U5D3D4"/>
<keyword evidence="2 5" id="KW-0812">Transmembrane</keyword>
<name>A0A9U5D3D4_9BURK</name>
<evidence type="ECO:0000256" key="5">
    <source>
        <dbReference type="SAM" id="Phobius"/>
    </source>
</evidence>
<reference evidence="8" key="2">
    <citation type="journal article" date="1998" name="J. Bacteriol.">
        <title>Molecular characterization of a chromosomal determinant conferring resistance to zinc and cobalt ions in Staphylococcus aureus.</title>
        <authorList>
            <person name="Xiong A."/>
            <person name="Jayaswal R.K."/>
        </authorList>
    </citation>
    <scope>NUCLEOTIDE SEQUENCE</scope>
</reference>
<proteinExistence type="predicted"/>
<feature type="transmembrane region" description="Helical" evidence="5">
    <location>
        <begin position="132"/>
        <end position="149"/>
    </location>
</feature>
<dbReference type="SUPFAM" id="SSF161111">
    <property type="entry name" value="Cation efflux protein transmembrane domain-like"/>
    <property type="match status" value="1"/>
</dbReference>
<organism evidence="7 8">
    <name type="scientific">Derxia gummosa DSM 723</name>
    <dbReference type="NCBI Taxonomy" id="1121388"/>
    <lineage>
        <taxon>Bacteria</taxon>
        <taxon>Pseudomonadati</taxon>
        <taxon>Pseudomonadota</taxon>
        <taxon>Betaproteobacteria</taxon>
        <taxon>Burkholderiales</taxon>
        <taxon>Alcaligenaceae</taxon>
        <taxon>Derxia</taxon>
    </lineage>
</organism>
<feature type="domain" description="Cation efflux protein transmembrane" evidence="6">
    <location>
        <begin position="6"/>
        <end position="177"/>
    </location>
</feature>
<accession>A0A9U5D3D4</accession>
<keyword evidence="7" id="KW-1185">Reference proteome</keyword>
<feature type="transmembrane region" description="Helical" evidence="5">
    <location>
        <begin position="35"/>
        <end position="53"/>
    </location>
</feature>
<evidence type="ECO:0000313" key="8">
    <source>
        <dbReference type="RefSeq" id="WP_245591434.1"/>
    </source>
</evidence>
<evidence type="ECO:0000259" key="6">
    <source>
        <dbReference type="Pfam" id="PF01545"/>
    </source>
</evidence>